<evidence type="ECO:0000256" key="5">
    <source>
        <dbReference type="ARBA" id="ARBA00022989"/>
    </source>
</evidence>
<evidence type="ECO:0000256" key="7">
    <source>
        <dbReference type="SAM" id="Phobius"/>
    </source>
</evidence>
<name>A0A2N9J8G2_FAGSY</name>
<evidence type="ECO:0000313" key="9">
    <source>
        <dbReference type="EMBL" id="SPD33656.1"/>
    </source>
</evidence>
<evidence type="ECO:0000256" key="1">
    <source>
        <dbReference type="ARBA" id="ARBA00004141"/>
    </source>
</evidence>
<dbReference type="PROSITE" id="PS50850">
    <property type="entry name" value="MFS"/>
    <property type="match status" value="1"/>
</dbReference>
<dbReference type="InterPro" id="IPR005828">
    <property type="entry name" value="MFS_sugar_transport-like"/>
</dbReference>
<gene>
    <name evidence="9" type="ORF">FSB_LOCUS61538</name>
</gene>
<evidence type="ECO:0000256" key="4">
    <source>
        <dbReference type="ARBA" id="ARBA00022692"/>
    </source>
</evidence>
<feature type="domain" description="Major facilitator superfamily (MFS) profile" evidence="8">
    <location>
        <begin position="1"/>
        <end position="298"/>
    </location>
</feature>
<comment type="subcellular location">
    <subcellularLocation>
        <location evidence="1">Membrane</location>
        <topology evidence="1">Multi-pass membrane protein</topology>
    </subcellularLocation>
</comment>
<protein>
    <recommendedName>
        <fullName evidence="8">Major facilitator superfamily (MFS) profile domain-containing protein</fullName>
    </recommendedName>
</protein>
<dbReference type="Pfam" id="PF00083">
    <property type="entry name" value="Sugar_tr"/>
    <property type="match status" value="2"/>
</dbReference>
<keyword evidence="3" id="KW-0813">Transport</keyword>
<keyword evidence="5 7" id="KW-1133">Transmembrane helix</keyword>
<accession>A0A2N9J8G2</accession>
<comment type="similarity">
    <text evidence="2">Belongs to the major facilitator superfamily. Sugar transporter (TC 2.A.1.1) family.</text>
</comment>
<keyword evidence="4 7" id="KW-0812">Transmembrane</keyword>
<evidence type="ECO:0000259" key="8">
    <source>
        <dbReference type="PROSITE" id="PS50850"/>
    </source>
</evidence>
<reference evidence="9" key="1">
    <citation type="submission" date="2018-02" db="EMBL/GenBank/DDBJ databases">
        <authorList>
            <person name="Cohen D.B."/>
            <person name="Kent A.D."/>
        </authorList>
    </citation>
    <scope>NUCLEOTIDE SEQUENCE</scope>
</reference>
<dbReference type="PANTHER" id="PTHR48020">
    <property type="entry name" value="PROTON MYO-INOSITOL COTRANSPORTER"/>
    <property type="match status" value="1"/>
</dbReference>
<dbReference type="InterPro" id="IPR036259">
    <property type="entry name" value="MFS_trans_sf"/>
</dbReference>
<dbReference type="PROSITE" id="PS00216">
    <property type="entry name" value="SUGAR_TRANSPORT_1"/>
    <property type="match status" value="1"/>
</dbReference>
<dbReference type="AlphaFoldDB" id="A0A2N9J8G2"/>
<feature type="transmembrane region" description="Helical" evidence="7">
    <location>
        <begin position="18"/>
        <end position="36"/>
    </location>
</feature>
<dbReference type="SUPFAM" id="SSF103473">
    <property type="entry name" value="MFS general substrate transporter"/>
    <property type="match status" value="2"/>
</dbReference>
<keyword evidence="6 7" id="KW-0472">Membrane</keyword>
<proteinExistence type="inferred from homology"/>
<feature type="transmembrane region" description="Helical" evidence="7">
    <location>
        <begin position="240"/>
        <end position="263"/>
    </location>
</feature>
<dbReference type="InterPro" id="IPR020846">
    <property type="entry name" value="MFS_dom"/>
</dbReference>
<evidence type="ECO:0000256" key="2">
    <source>
        <dbReference type="ARBA" id="ARBA00010992"/>
    </source>
</evidence>
<dbReference type="InterPro" id="IPR050814">
    <property type="entry name" value="Myo-inositol_Transporter"/>
</dbReference>
<dbReference type="GO" id="GO:0016020">
    <property type="term" value="C:membrane"/>
    <property type="evidence" value="ECO:0007669"/>
    <property type="project" value="UniProtKB-SubCell"/>
</dbReference>
<sequence length="298" mass="31821">MSGAMMYKKDGLKIKEEIFAGLIILDICAPFIGSIAAGRTSDYIGRRYTIFLACILFLLGAILEGYGPSYAIIKTGRCIAGIGAGIAIVIAPVYAVEISSPSSRDVNCTEDIIEPLTNAGGEGVWKELLLRPTPSVRRILIAAIGLQFFQHSSGIDALLLYSPTIFKAAAVHNNKLMLATSGIGITRIIIMLIATCLVDKVGRRPLLLISSGGMLLPLVGLGFGLSIMNHSKEKLLWANFSIVATYIFMGMHSIGLGTVTWVYSSEIFPLKLRAQGASIVVAVSGGMNAQGFFTFAQL</sequence>
<dbReference type="InterPro" id="IPR005829">
    <property type="entry name" value="Sugar_transporter_CS"/>
</dbReference>
<organism evidence="9">
    <name type="scientific">Fagus sylvatica</name>
    <name type="common">Beechnut</name>
    <dbReference type="NCBI Taxonomy" id="28930"/>
    <lineage>
        <taxon>Eukaryota</taxon>
        <taxon>Viridiplantae</taxon>
        <taxon>Streptophyta</taxon>
        <taxon>Embryophyta</taxon>
        <taxon>Tracheophyta</taxon>
        <taxon>Spermatophyta</taxon>
        <taxon>Magnoliopsida</taxon>
        <taxon>eudicotyledons</taxon>
        <taxon>Gunneridae</taxon>
        <taxon>Pentapetalae</taxon>
        <taxon>rosids</taxon>
        <taxon>fabids</taxon>
        <taxon>Fagales</taxon>
        <taxon>Fagaceae</taxon>
        <taxon>Fagus</taxon>
    </lineage>
</organism>
<evidence type="ECO:0000256" key="6">
    <source>
        <dbReference type="ARBA" id="ARBA00023136"/>
    </source>
</evidence>
<feature type="transmembrane region" description="Helical" evidence="7">
    <location>
        <begin position="48"/>
        <end position="66"/>
    </location>
</feature>
<dbReference type="PANTHER" id="PTHR48020:SF49">
    <property type="entry name" value="SUGAR TRANSPORTER"/>
    <property type="match status" value="1"/>
</dbReference>
<dbReference type="GO" id="GO:0022857">
    <property type="term" value="F:transmembrane transporter activity"/>
    <property type="evidence" value="ECO:0007669"/>
    <property type="project" value="InterPro"/>
</dbReference>
<evidence type="ECO:0000256" key="3">
    <source>
        <dbReference type="ARBA" id="ARBA00022448"/>
    </source>
</evidence>
<feature type="transmembrane region" description="Helical" evidence="7">
    <location>
        <begin position="78"/>
        <end position="96"/>
    </location>
</feature>
<feature type="transmembrane region" description="Helical" evidence="7">
    <location>
        <begin position="205"/>
        <end position="228"/>
    </location>
</feature>
<dbReference type="PROSITE" id="PS00217">
    <property type="entry name" value="SUGAR_TRANSPORT_2"/>
    <property type="match status" value="1"/>
</dbReference>
<dbReference type="Gene3D" id="1.20.1250.20">
    <property type="entry name" value="MFS general substrate transporter like domains"/>
    <property type="match status" value="2"/>
</dbReference>
<feature type="transmembrane region" description="Helical" evidence="7">
    <location>
        <begin position="176"/>
        <end position="198"/>
    </location>
</feature>
<dbReference type="EMBL" id="OIVN01006465">
    <property type="protein sequence ID" value="SPD33656.1"/>
    <property type="molecule type" value="Genomic_DNA"/>
</dbReference>